<dbReference type="Pfam" id="PF08338">
    <property type="entry name" value="DUF1731"/>
    <property type="match status" value="1"/>
</dbReference>
<dbReference type="EMBL" id="ADBJ01000021">
    <property type="protein sequence ID" value="EFA82098.1"/>
    <property type="molecule type" value="Genomic_DNA"/>
</dbReference>
<reference evidence="2 3" key="1">
    <citation type="journal article" date="2011" name="Genome Res.">
        <title>Phylogeny-wide analysis of social amoeba genomes highlights ancient origins for complex intercellular communication.</title>
        <authorList>
            <person name="Heidel A.J."/>
            <person name="Lawal H.M."/>
            <person name="Felder M."/>
            <person name="Schilde C."/>
            <person name="Helps N.R."/>
            <person name="Tunggal B."/>
            <person name="Rivero F."/>
            <person name="John U."/>
            <person name="Schleicher M."/>
            <person name="Eichinger L."/>
            <person name="Platzer M."/>
            <person name="Noegel A.A."/>
            <person name="Schaap P."/>
            <person name="Gloeckner G."/>
        </authorList>
    </citation>
    <scope>NUCLEOTIDE SEQUENCE [LARGE SCALE GENOMIC DNA]</scope>
    <source>
        <strain evidence="3">ATCC 26659 / Pp 5 / PN500</strain>
    </source>
</reference>
<protein>
    <recommendedName>
        <fullName evidence="1">DUF1731 domain-containing protein</fullName>
    </recommendedName>
</protein>
<dbReference type="PANTHER" id="PTHR11092:SF0">
    <property type="entry name" value="EPIMERASE FAMILY PROTEIN SDR39U1"/>
    <property type="match status" value="1"/>
</dbReference>
<sequence>MGRVLNRPTFFWVPEFVINTVFGREMATETILSSQRVLPNKLMDYGYQFVDTDLEKTLRKQLSR</sequence>
<evidence type="ECO:0000259" key="1">
    <source>
        <dbReference type="Pfam" id="PF08338"/>
    </source>
</evidence>
<evidence type="ECO:0000313" key="2">
    <source>
        <dbReference type="EMBL" id="EFA82098.1"/>
    </source>
</evidence>
<keyword evidence="3" id="KW-1185">Reference proteome</keyword>
<dbReference type="RefSeq" id="XP_020434215.1">
    <property type="nucleotide sequence ID" value="XM_020575899.1"/>
</dbReference>
<feature type="domain" description="DUF1731" evidence="1">
    <location>
        <begin position="13"/>
        <end position="59"/>
    </location>
</feature>
<organism evidence="2 3">
    <name type="scientific">Heterostelium pallidum (strain ATCC 26659 / Pp 5 / PN500)</name>
    <name type="common">Cellular slime mold</name>
    <name type="synonym">Polysphondylium pallidum</name>
    <dbReference type="NCBI Taxonomy" id="670386"/>
    <lineage>
        <taxon>Eukaryota</taxon>
        <taxon>Amoebozoa</taxon>
        <taxon>Evosea</taxon>
        <taxon>Eumycetozoa</taxon>
        <taxon>Dictyostelia</taxon>
        <taxon>Acytosteliales</taxon>
        <taxon>Acytosteliaceae</taxon>
        <taxon>Heterostelium</taxon>
    </lineage>
</organism>
<dbReference type="AlphaFoldDB" id="D3B959"/>
<dbReference type="STRING" id="670386.D3B959"/>
<evidence type="ECO:0000313" key="3">
    <source>
        <dbReference type="Proteomes" id="UP000001396"/>
    </source>
</evidence>
<gene>
    <name evidence="2" type="ORF">PPL_05003</name>
</gene>
<dbReference type="GeneID" id="31360489"/>
<dbReference type="InParanoid" id="D3B959"/>
<dbReference type="Proteomes" id="UP000001396">
    <property type="component" value="Unassembled WGS sequence"/>
</dbReference>
<dbReference type="PANTHER" id="PTHR11092">
    <property type="entry name" value="SUGAR NUCLEOTIDE EPIMERASE RELATED"/>
    <property type="match status" value="1"/>
</dbReference>
<name>D3B959_HETP5</name>
<dbReference type="Gene3D" id="3.40.50.720">
    <property type="entry name" value="NAD(P)-binding Rossmann-like Domain"/>
    <property type="match status" value="1"/>
</dbReference>
<proteinExistence type="predicted"/>
<accession>D3B959</accession>
<dbReference type="InterPro" id="IPR013549">
    <property type="entry name" value="DUF1731"/>
</dbReference>
<comment type="caution">
    <text evidence="2">The sequence shown here is derived from an EMBL/GenBank/DDBJ whole genome shotgun (WGS) entry which is preliminary data.</text>
</comment>